<evidence type="ECO:0008006" key="6">
    <source>
        <dbReference type="Google" id="ProtNLM"/>
    </source>
</evidence>
<dbReference type="Pfam" id="PF20209">
    <property type="entry name" value="DUF6570"/>
    <property type="match status" value="1"/>
</dbReference>
<dbReference type="InterPro" id="IPR046700">
    <property type="entry name" value="DUF6570"/>
</dbReference>
<evidence type="ECO:0000259" key="3">
    <source>
        <dbReference type="Pfam" id="PF20209"/>
    </source>
</evidence>
<feature type="domain" description="Helitron helicase-like" evidence="2">
    <location>
        <begin position="416"/>
        <end position="546"/>
    </location>
</feature>
<feature type="region of interest" description="Disordered" evidence="1">
    <location>
        <begin position="52"/>
        <end position="77"/>
    </location>
</feature>
<name>A0AAD2H8W0_9AGAR</name>
<comment type="caution">
    <text evidence="4">The sequence shown here is derived from an EMBL/GenBank/DDBJ whole genome shotgun (WGS) entry which is preliminary data.</text>
</comment>
<dbReference type="Proteomes" id="UP001295794">
    <property type="component" value="Unassembled WGS sequence"/>
</dbReference>
<evidence type="ECO:0000256" key="1">
    <source>
        <dbReference type="SAM" id="MobiDB-lite"/>
    </source>
</evidence>
<sequence>MERGIRRRAQAEALGLRYCYHGAHQVTTDACTEGGRVYASCNECRARAREKAQETAARQSRHRPDVDDGEGAIGDDRDEGIQVLDEFDQFFGDGSDMNIDLPEDAALDSKAESAVREFREALDGIKLQYCPCCREEGFDIHLTAQEICARCTADTNEVKRWSDANNCNPMPSSRVPPCLQNLTDMEEMLIARTKTIMQVRWTKGRQLSYKDHIINFPQNIENVAAKLPRLPEDIDIVIIRREGVDLSQHVDYVVRRDKVRDALEYKIAHDPDYANLGAPDEATLSQLPLNGSVVNRLSVCREGRQDGQAAMPAGPVQAAAVSGDNDEEGESATTVGGVLNLGNPVREEVTEIRDGANRAISGLRYEQTVITAPTVDANPISEYTPGYMTRAFPTLFPNGTGDFFAPRQRKIELGEYFKHLLRFEGGRFARHQRFPWFAFNTLQRHRVKSQAKIFVKQNHDAGRMTSEELKALLEEGDQSIARKMIRYGTKLRGTRAFWHSRRNELTDMIRVKGSPHLFFTLSAADLQWPDLHHHMPKETDAPAGNPAAE</sequence>
<proteinExistence type="predicted"/>
<organism evidence="4 5">
    <name type="scientific">Mycena citricolor</name>
    <dbReference type="NCBI Taxonomy" id="2018698"/>
    <lineage>
        <taxon>Eukaryota</taxon>
        <taxon>Fungi</taxon>
        <taxon>Dikarya</taxon>
        <taxon>Basidiomycota</taxon>
        <taxon>Agaricomycotina</taxon>
        <taxon>Agaricomycetes</taxon>
        <taxon>Agaricomycetidae</taxon>
        <taxon>Agaricales</taxon>
        <taxon>Marasmiineae</taxon>
        <taxon>Mycenaceae</taxon>
        <taxon>Mycena</taxon>
    </lineage>
</organism>
<gene>
    <name evidence="4" type="ORF">MYCIT1_LOCUS15337</name>
</gene>
<feature type="domain" description="DUF6570" evidence="3">
    <location>
        <begin position="157"/>
        <end position="278"/>
    </location>
</feature>
<dbReference type="Pfam" id="PF14214">
    <property type="entry name" value="Helitron_like_N"/>
    <property type="match status" value="1"/>
</dbReference>
<dbReference type="InterPro" id="IPR025476">
    <property type="entry name" value="Helitron_helicase-like"/>
</dbReference>
<dbReference type="EMBL" id="CAVNYO010000169">
    <property type="protein sequence ID" value="CAK5270706.1"/>
    <property type="molecule type" value="Genomic_DNA"/>
</dbReference>
<evidence type="ECO:0000259" key="2">
    <source>
        <dbReference type="Pfam" id="PF14214"/>
    </source>
</evidence>
<evidence type="ECO:0000313" key="4">
    <source>
        <dbReference type="EMBL" id="CAK5270706.1"/>
    </source>
</evidence>
<protein>
    <recommendedName>
        <fullName evidence="6">Helitron helicase-like domain-containing protein</fullName>
    </recommendedName>
</protein>
<dbReference type="AlphaFoldDB" id="A0AAD2H8W0"/>
<keyword evidence="5" id="KW-1185">Reference proteome</keyword>
<evidence type="ECO:0000313" key="5">
    <source>
        <dbReference type="Proteomes" id="UP001295794"/>
    </source>
</evidence>
<reference evidence="4" key="1">
    <citation type="submission" date="2023-11" db="EMBL/GenBank/DDBJ databases">
        <authorList>
            <person name="De Vega J J."/>
            <person name="De Vega J J."/>
        </authorList>
    </citation>
    <scope>NUCLEOTIDE SEQUENCE</scope>
</reference>
<accession>A0AAD2H8W0</accession>